<organism evidence="2 3">
    <name type="scientific">Simonsiella muelleri ATCC 29453</name>
    <dbReference type="NCBI Taxonomy" id="641147"/>
    <lineage>
        <taxon>Bacteria</taxon>
        <taxon>Pseudomonadati</taxon>
        <taxon>Pseudomonadota</taxon>
        <taxon>Betaproteobacteria</taxon>
        <taxon>Neisseriales</taxon>
        <taxon>Neisseriaceae</taxon>
        <taxon>Simonsiella</taxon>
    </lineage>
</organism>
<dbReference type="PANTHER" id="PTHR36180">
    <property type="entry name" value="DNA-BINDING PROTEIN-RELATED-RELATED"/>
    <property type="match status" value="1"/>
</dbReference>
<comment type="caution">
    <text evidence="2">The sequence shown here is derived from an EMBL/GenBank/DDBJ whole genome shotgun (WGS) entry which is preliminary data.</text>
</comment>
<evidence type="ECO:0000313" key="3">
    <source>
        <dbReference type="Proteomes" id="UP000017813"/>
    </source>
</evidence>
<reference evidence="2 3" key="1">
    <citation type="submission" date="2010-03" db="EMBL/GenBank/DDBJ databases">
        <authorList>
            <consortium name="The Broad Institute Genome Sequencing Platform"/>
            <person name="Ward D."/>
            <person name="Earl A."/>
            <person name="Feldgarden M."/>
            <person name="Gevers D."/>
            <person name="Young S."/>
            <person name="Zeng Q."/>
            <person name="Koehrsen M."/>
            <person name="Alvarado L."/>
            <person name="Berlin A.M."/>
            <person name="Borenstein D."/>
            <person name="Chapman S.B."/>
            <person name="Chen Z."/>
            <person name="Engels R."/>
            <person name="Freedman E."/>
            <person name="Gellesch M."/>
            <person name="Goldberg J."/>
            <person name="Griggs A."/>
            <person name="Gujja S."/>
            <person name="Heilman E.R."/>
            <person name="Heiman D.I."/>
            <person name="Hepburn T.A."/>
            <person name="Howarth C."/>
            <person name="Jen D."/>
            <person name="Larson L."/>
            <person name="Mehta T."/>
            <person name="Park D."/>
            <person name="Pearson M."/>
            <person name="Richards J."/>
            <person name="Roberts A."/>
            <person name="Saif S."/>
            <person name="Shea T.D."/>
            <person name="Shenoy N."/>
            <person name="Sisk P."/>
            <person name="Stolte C."/>
            <person name="Sykes S.N."/>
            <person name="Walk T."/>
            <person name="White J."/>
            <person name="Yandava C."/>
            <person name="Izard J."/>
            <person name="Baranova O.V."/>
            <person name="Blanton J.M."/>
            <person name="Tanner A.C."/>
            <person name="Dewhirst F."/>
            <person name="Haas B."/>
            <person name="Nusbaum C."/>
            <person name="Birren B."/>
        </authorList>
    </citation>
    <scope>NUCLEOTIDE SEQUENCE [LARGE SCALE GENOMIC DNA]</scope>
    <source>
        <strain evidence="2 3">ATCC 29453</strain>
    </source>
</reference>
<sequence>MQISIFNFNQSQVRVEIHNNEPYFCLKDVAGILEIKDTKSKNFNLKKDGVENFPLTDALGREQETTFINEPNLYRVIFRSNKPEAVKFQDWIFEEVIPQIRKTGSYQTSGSLKTKTALPNGLTLEQQDEIKKFHRELVQ</sequence>
<dbReference type="PANTHER" id="PTHR36180:SF2">
    <property type="entry name" value="BRO FAMILY PROTEIN"/>
    <property type="match status" value="1"/>
</dbReference>
<reference evidence="2 3" key="2">
    <citation type="submission" date="2011-10" db="EMBL/GenBank/DDBJ databases">
        <title>The Genome Sequence of Simonsiella muelleri ATCC 29453.</title>
        <authorList>
            <consortium name="The Broad Institute Genome Sequencing Platform"/>
            <consortium name="The Broad Institute Genome Sequencing Center for Infectious Disease"/>
            <person name="Earl A."/>
            <person name="Ward D."/>
            <person name="Feldgarden M."/>
            <person name="Gevers D."/>
            <person name="Izard J."/>
            <person name="Baranova O.V."/>
            <person name="Blanton J.M."/>
            <person name="Tanner A.C."/>
            <person name="Dewhirst F."/>
            <person name="Young S.K."/>
            <person name="Zeng Q."/>
            <person name="Gargeya S."/>
            <person name="Fitzgerald M."/>
            <person name="Haas B."/>
            <person name="Abouelleil A."/>
            <person name="Alvarado L."/>
            <person name="Arachchi H.M."/>
            <person name="Berlin A."/>
            <person name="Brown A."/>
            <person name="Chapman S.B."/>
            <person name="Chen Z."/>
            <person name="Dunbar C."/>
            <person name="Freedman E."/>
            <person name="Gearin G."/>
            <person name="Goldberg J."/>
            <person name="Griggs A."/>
            <person name="Gujja S."/>
            <person name="Heiman D."/>
            <person name="Howarth C."/>
            <person name="Larson L."/>
            <person name="Lui A."/>
            <person name="MacDonald P.J.P."/>
            <person name="Montmayeur A."/>
            <person name="Murphy C."/>
            <person name="Neiman D."/>
            <person name="Pearson M."/>
            <person name="Priest M."/>
            <person name="Roberts A."/>
            <person name="Saif S."/>
            <person name="Shea T."/>
            <person name="Shenoy N."/>
            <person name="Sisk P."/>
            <person name="Stolte C."/>
            <person name="Sykes S."/>
            <person name="Wortman J."/>
            <person name="Nusbaum C."/>
            <person name="Birren B."/>
        </authorList>
    </citation>
    <scope>NUCLEOTIDE SEQUENCE [LARGE SCALE GENOMIC DNA]</scope>
    <source>
        <strain evidence="2 3">ATCC 29453</strain>
    </source>
</reference>
<feature type="non-terminal residue" evidence="2">
    <location>
        <position position="139"/>
    </location>
</feature>
<dbReference type="EMBL" id="ADCY02000039">
    <property type="protein sequence ID" value="EJZ50190.1"/>
    <property type="molecule type" value="Genomic_DNA"/>
</dbReference>
<dbReference type="Proteomes" id="UP000017813">
    <property type="component" value="Unassembled WGS sequence"/>
</dbReference>
<dbReference type="RefSeq" id="WP_002642214.1">
    <property type="nucleotide sequence ID" value="NZ_JH815304.1"/>
</dbReference>
<gene>
    <name evidence="2" type="ORF">HMPREF9021_01980</name>
</gene>
<dbReference type="SMART" id="SM01040">
    <property type="entry name" value="Bro-N"/>
    <property type="match status" value="1"/>
</dbReference>
<accession>U6Q267</accession>
<proteinExistence type="predicted"/>
<protein>
    <recommendedName>
        <fullName evidence="1">Bro-N domain-containing protein</fullName>
    </recommendedName>
</protein>
<evidence type="ECO:0000259" key="1">
    <source>
        <dbReference type="PROSITE" id="PS51750"/>
    </source>
</evidence>
<dbReference type="HOGENOM" id="CLU_046670_12_0_4"/>
<dbReference type="eggNOG" id="COG3617">
    <property type="taxonomic scope" value="Bacteria"/>
</dbReference>
<dbReference type="InterPro" id="IPR003497">
    <property type="entry name" value="BRO_N_domain"/>
</dbReference>
<feature type="domain" description="Bro-N" evidence="1">
    <location>
        <begin position="1"/>
        <end position="104"/>
    </location>
</feature>
<dbReference type="AlphaFoldDB" id="U6Q267"/>
<keyword evidence="3" id="KW-1185">Reference proteome</keyword>
<dbReference type="Pfam" id="PF02498">
    <property type="entry name" value="Bro-N"/>
    <property type="match status" value="1"/>
</dbReference>
<evidence type="ECO:0000313" key="2">
    <source>
        <dbReference type="EMBL" id="EJZ50190.1"/>
    </source>
</evidence>
<dbReference type="PROSITE" id="PS51750">
    <property type="entry name" value="BRO_N"/>
    <property type="match status" value="1"/>
</dbReference>
<name>U6Q267_9NEIS</name>